<evidence type="ECO:0000313" key="1">
    <source>
        <dbReference type="EMBL" id="KAH0517045.1"/>
    </source>
</evidence>
<dbReference type="EMBL" id="JAATJU010017952">
    <property type="protein sequence ID" value="KAH0517045.1"/>
    <property type="molecule type" value="Genomic_DNA"/>
</dbReference>
<proteinExistence type="predicted"/>
<name>A0A8J6KX44_MICOH</name>
<dbReference type="PANTHER" id="PTHR21575:SF12">
    <property type="entry name" value="PROTEIN HID1"/>
    <property type="match status" value="1"/>
</dbReference>
<dbReference type="GO" id="GO:0016020">
    <property type="term" value="C:membrane"/>
    <property type="evidence" value="ECO:0007669"/>
    <property type="project" value="TreeGrafter"/>
</dbReference>
<protein>
    <submittedName>
        <fullName evidence="1">Protein HID1</fullName>
    </submittedName>
</protein>
<dbReference type="Pfam" id="PF12722">
    <property type="entry name" value="Hid1"/>
    <property type="match status" value="1"/>
</dbReference>
<dbReference type="AlphaFoldDB" id="A0A8J6KX44"/>
<evidence type="ECO:0000313" key="2">
    <source>
        <dbReference type="Proteomes" id="UP000710432"/>
    </source>
</evidence>
<gene>
    <name evidence="1" type="ORF">LTLLF_122905</name>
</gene>
<sequence>MGSADSKLNFRKAVIQLTTKTQAVEKLVQGAESGCHSEKEKQVVLNCSRLLTRVLPYIFEDPDWRGFFWSTVPGAGRGGGEEEDENALPLAESLLLAIADLLFCPDFTVQSHRRNNVVRHHDITPWALEARR</sequence>
<dbReference type="GO" id="GO:0005797">
    <property type="term" value="C:Golgi medial cisterna"/>
    <property type="evidence" value="ECO:0007669"/>
    <property type="project" value="TreeGrafter"/>
</dbReference>
<dbReference type="GO" id="GO:0000138">
    <property type="term" value="C:Golgi trans cisterna"/>
    <property type="evidence" value="ECO:0007669"/>
    <property type="project" value="TreeGrafter"/>
</dbReference>
<dbReference type="PANTHER" id="PTHR21575">
    <property type="entry name" value="PROTEIN HID1"/>
    <property type="match status" value="1"/>
</dbReference>
<reference evidence="1" key="1">
    <citation type="submission" date="2020-03" db="EMBL/GenBank/DDBJ databases">
        <title>Studies in the Genomics of Life Span.</title>
        <authorList>
            <person name="Glass D."/>
        </authorList>
    </citation>
    <scope>NUCLEOTIDE SEQUENCE</scope>
    <source>
        <strain evidence="1">LTLLF</strain>
        <tissue evidence="1">Muscle</tissue>
    </source>
</reference>
<dbReference type="InterPro" id="IPR026705">
    <property type="entry name" value="Hid-1/Ecm30"/>
</dbReference>
<comment type="caution">
    <text evidence="1">The sequence shown here is derived from an EMBL/GenBank/DDBJ whole genome shotgun (WGS) entry which is preliminary data.</text>
</comment>
<dbReference type="Proteomes" id="UP000710432">
    <property type="component" value="Unassembled WGS sequence"/>
</dbReference>
<accession>A0A8J6KX44</accession>
<organism evidence="1 2">
    <name type="scientific">Microtus ochrogaster</name>
    <name type="common">Prairie vole</name>
    <dbReference type="NCBI Taxonomy" id="79684"/>
    <lineage>
        <taxon>Eukaryota</taxon>
        <taxon>Metazoa</taxon>
        <taxon>Chordata</taxon>
        <taxon>Craniata</taxon>
        <taxon>Vertebrata</taxon>
        <taxon>Euteleostomi</taxon>
        <taxon>Mammalia</taxon>
        <taxon>Eutheria</taxon>
        <taxon>Euarchontoglires</taxon>
        <taxon>Glires</taxon>
        <taxon>Rodentia</taxon>
        <taxon>Myomorpha</taxon>
        <taxon>Muroidea</taxon>
        <taxon>Cricetidae</taxon>
        <taxon>Arvicolinae</taxon>
        <taxon>Microtus</taxon>
    </lineage>
</organism>